<proteinExistence type="predicted"/>
<sequence length="325" mass="36987">MGGFTDKFVRDPNKTTDSSQRPPQDCPKCENPVDGLYFRHCALLRKKLKEVWFIICDEHKFFQDFLNTFESSNDDSNVVNEPQEPIVFNQDPGENSSQSPPQIYHQCCYGCCDSLDDIQRCTCESCGKGAHYGYNCSPKVPIISNPELCHNQNVDEFPQTLPSFHPTCYSGDENSFAYDSTPDFVNDSSNDKFIKSSVENLVPNPSESEDERECDMPVCDDFTTFSNLLFDADDDLSSSDDKSFFDEDIPKEIYSNPIFDEEIHLIEKLFDPFMEEIDLFLTSDGSIPLGIDSYSDSEGDNLFPERLLHDDPIPLLDILDFSNVF</sequence>
<protein>
    <submittedName>
        <fullName evidence="2">Uncharacterized protein</fullName>
    </submittedName>
</protein>
<reference evidence="2" key="1">
    <citation type="journal article" date="2019" name="Sci. Rep.">
        <title>Draft genome of Tanacetum cinerariifolium, the natural source of mosquito coil.</title>
        <authorList>
            <person name="Yamashiro T."/>
            <person name="Shiraishi A."/>
            <person name="Satake H."/>
            <person name="Nakayama K."/>
        </authorList>
    </citation>
    <scope>NUCLEOTIDE SEQUENCE</scope>
</reference>
<evidence type="ECO:0000256" key="1">
    <source>
        <dbReference type="SAM" id="MobiDB-lite"/>
    </source>
</evidence>
<name>A0A6L2JB20_TANCI</name>
<comment type="caution">
    <text evidence="2">The sequence shown here is derived from an EMBL/GenBank/DDBJ whole genome shotgun (WGS) entry which is preliminary data.</text>
</comment>
<accession>A0A6L2JB20</accession>
<evidence type="ECO:0000313" key="2">
    <source>
        <dbReference type="EMBL" id="GEU34096.1"/>
    </source>
</evidence>
<dbReference type="EMBL" id="BKCJ010000538">
    <property type="protein sequence ID" value="GEU34096.1"/>
    <property type="molecule type" value="Genomic_DNA"/>
</dbReference>
<gene>
    <name evidence="2" type="ORF">Tci_006074</name>
</gene>
<organism evidence="2">
    <name type="scientific">Tanacetum cinerariifolium</name>
    <name type="common">Dalmatian daisy</name>
    <name type="synonym">Chrysanthemum cinerariifolium</name>
    <dbReference type="NCBI Taxonomy" id="118510"/>
    <lineage>
        <taxon>Eukaryota</taxon>
        <taxon>Viridiplantae</taxon>
        <taxon>Streptophyta</taxon>
        <taxon>Embryophyta</taxon>
        <taxon>Tracheophyta</taxon>
        <taxon>Spermatophyta</taxon>
        <taxon>Magnoliopsida</taxon>
        <taxon>eudicotyledons</taxon>
        <taxon>Gunneridae</taxon>
        <taxon>Pentapetalae</taxon>
        <taxon>asterids</taxon>
        <taxon>campanulids</taxon>
        <taxon>Asterales</taxon>
        <taxon>Asteraceae</taxon>
        <taxon>Asteroideae</taxon>
        <taxon>Anthemideae</taxon>
        <taxon>Anthemidinae</taxon>
        <taxon>Tanacetum</taxon>
    </lineage>
</organism>
<feature type="region of interest" description="Disordered" evidence="1">
    <location>
        <begin position="1"/>
        <end position="26"/>
    </location>
</feature>
<dbReference type="AlphaFoldDB" id="A0A6L2JB20"/>